<dbReference type="SUPFAM" id="SSF49464">
    <property type="entry name" value="Carboxypeptidase regulatory domain-like"/>
    <property type="match status" value="1"/>
</dbReference>
<dbReference type="NCBIfam" id="TIGR04057">
    <property type="entry name" value="SusC_RagA_signa"/>
    <property type="match status" value="1"/>
</dbReference>
<dbReference type="InterPro" id="IPR039426">
    <property type="entry name" value="TonB-dep_rcpt-like"/>
</dbReference>
<evidence type="ECO:0000256" key="1">
    <source>
        <dbReference type="ARBA" id="ARBA00004571"/>
    </source>
</evidence>
<dbReference type="SUPFAM" id="SSF56935">
    <property type="entry name" value="Porins"/>
    <property type="match status" value="1"/>
</dbReference>
<evidence type="ECO:0000256" key="9">
    <source>
        <dbReference type="SAM" id="SignalP"/>
    </source>
</evidence>
<dbReference type="NCBIfam" id="TIGR04056">
    <property type="entry name" value="OMP_RagA_SusC"/>
    <property type="match status" value="1"/>
</dbReference>
<dbReference type="PANTHER" id="PTHR30069">
    <property type="entry name" value="TONB-DEPENDENT OUTER MEMBRANE RECEPTOR"/>
    <property type="match status" value="1"/>
</dbReference>
<feature type="signal peptide" evidence="9">
    <location>
        <begin position="1"/>
        <end position="21"/>
    </location>
</feature>
<evidence type="ECO:0000259" key="10">
    <source>
        <dbReference type="Pfam" id="PF07715"/>
    </source>
</evidence>
<keyword evidence="6 8" id="KW-0472">Membrane</keyword>
<dbReference type="InterPro" id="IPR012910">
    <property type="entry name" value="Plug_dom"/>
</dbReference>
<keyword evidence="11" id="KW-0675">Receptor</keyword>
<sequence>MKHLKVMILLFLAGLPLSLMAQVSEINGVVKDGAGEPLIGVSVIVKGSKVGTATDVDGHFSLKADKDKATLIFSFVGFEKKEIPVKGKNNLIVVLKEDTKLLDEVVVVGYGTQKKQEITGSVASINRDEIKAVTTSNLTNALQGKVPGLNIKQNSSEPGSYDNSFNIRGLGSPLVIIDGIPRDDFDRLDPNEIESVSVLKDASAAVYGVRAANGVVLVTTRRGTKGKPEITLNASYGIQNITKFPKSVDAYGYMELYNEAMANRGETVPTYDPSLVTSGSPYANVNWFDQVVRSTVPQWQINMNISGGNDRVQYFNSIGYYSEEGLWKANSLNYERYNLRSNITAKITDQLTAEFQIGGYYDDKDAPAYYPSEIFDAVSAQVPIYEVYANGNPDYLGYQYNDEKNALIKSSQEYGGYRRTKNLQVQATASLRWDIPWVKGLSAKALIAYDPKYHTDKMLKKQYKTYKYNADAKSYDVVTTSSLASVTEWRSNTATPTTQLSLNYETSIKNKHNLKALLLFETRKWETSELSGSRNTLMDAVDQIYAGLVDDARSVNGSADRNSNMGLVGRIDYDFLSKYLVQASFRLDGSSKFRNKKWGFFPSLSLGWRLSEESFIKDNVDFIDNLKIRGSIGKMGDDNTDAYLWMMAFDYPGGDKYVLGDQGLIPGVGMPQIPNYDATWYTSTTKNIGFDMSLWRGALSVEFDLFRRDRDGLLANRIVSVPGTFGATFAKENINSDMQSGFELVLGHEGKVADFTYHISGNFTYTLARNKYIESTPSGNSYDNWRNNQNDRNSNIKWVYDVRGQFSSMDEIYRNPVLDGLYTQYSYLPGDLMYVDYNEDGIIDEWDKQPLLRGNTPVMNYGLTLGGQWKGIDLNVTFQGAAMFNANLTDRPLQFGGAWDIFMDRWHKVDAESNPAPFDSEGTWVAGRYPSTRLQDPQNYGQESTYFYNNCSYLRLKNLELGYTLPKQWTNKIGISNLRIYANGFNLFTICSKDLNYTDPENPGGSLARYPIMRNFNFGVNVTF</sequence>
<keyword evidence="2 8" id="KW-0813">Transport</keyword>
<dbReference type="Proteomes" id="UP000262954">
    <property type="component" value="Unassembled WGS sequence"/>
</dbReference>
<dbReference type="GO" id="GO:0009279">
    <property type="term" value="C:cell outer membrane"/>
    <property type="evidence" value="ECO:0007669"/>
    <property type="project" value="UniProtKB-SubCell"/>
</dbReference>
<dbReference type="GO" id="GO:0015344">
    <property type="term" value="F:siderophore uptake transmembrane transporter activity"/>
    <property type="evidence" value="ECO:0007669"/>
    <property type="project" value="TreeGrafter"/>
</dbReference>
<evidence type="ECO:0000256" key="5">
    <source>
        <dbReference type="ARBA" id="ARBA00022729"/>
    </source>
</evidence>
<dbReference type="Gene3D" id="2.60.40.1120">
    <property type="entry name" value="Carboxypeptidase-like, regulatory domain"/>
    <property type="match status" value="1"/>
</dbReference>
<dbReference type="PANTHER" id="PTHR30069:SF29">
    <property type="entry name" value="HEMOGLOBIN AND HEMOGLOBIN-HAPTOGLOBIN-BINDING PROTEIN 1-RELATED"/>
    <property type="match status" value="1"/>
</dbReference>
<dbReference type="InterPro" id="IPR023997">
    <property type="entry name" value="TonB-dep_OMP_SusC/RagA_CS"/>
</dbReference>
<keyword evidence="7 8" id="KW-0998">Cell outer membrane</keyword>
<comment type="similarity">
    <text evidence="8">Belongs to the TonB-dependent receptor family.</text>
</comment>
<evidence type="ECO:0000256" key="4">
    <source>
        <dbReference type="ARBA" id="ARBA00022692"/>
    </source>
</evidence>
<name>A0A354M5N6_9BACT</name>
<feature type="domain" description="TonB-dependent receptor plug" evidence="10">
    <location>
        <begin position="114"/>
        <end position="215"/>
    </location>
</feature>
<dbReference type="InterPro" id="IPR036942">
    <property type="entry name" value="Beta-barrel_TonB_sf"/>
</dbReference>
<dbReference type="EMBL" id="DNWC01000162">
    <property type="protein sequence ID" value="HBJ09825.1"/>
    <property type="molecule type" value="Genomic_DNA"/>
</dbReference>
<keyword evidence="4 8" id="KW-0812">Transmembrane</keyword>
<organism evidence="11 12">
    <name type="scientific">Coprobacter fastidiosus</name>
    <dbReference type="NCBI Taxonomy" id="1099853"/>
    <lineage>
        <taxon>Bacteria</taxon>
        <taxon>Pseudomonadati</taxon>
        <taxon>Bacteroidota</taxon>
        <taxon>Bacteroidia</taxon>
        <taxon>Bacteroidales</taxon>
        <taxon>Barnesiellaceae</taxon>
        <taxon>Coprobacter</taxon>
    </lineage>
</organism>
<dbReference type="InterPro" id="IPR023996">
    <property type="entry name" value="TonB-dep_OMP_SusC/RagA"/>
</dbReference>
<dbReference type="Gene3D" id="2.40.170.20">
    <property type="entry name" value="TonB-dependent receptor, beta-barrel domain"/>
    <property type="match status" value="1"/>
</dbReference>
<proteinExistence type="inferred from homology"/>
<dbReference type="AlphaFoldDB" id="A0A354M5N6"/>
<comment type="caution">
    <text evidence="11">The sequence shown here is derived from an EMBL/GenBank/DDBJ whole genome shotgun (WGS) entry which is preliminary data.</text>
</comment>
<evidence type="ECO:0000256" key="2">
    <source>
        <dbReference type="ARBA" id="ARBA00022448"/>
    </source>
</evidence>
<evidence type="ECO:0000256" key="7">
    <source>
        <dbReference type="ARBA" id="ARBA00023237"/>
    </source>
</evidence>
<feature type="chain" id="PRO_5016833494" evidence="9">
    <location>
        <begin position="22"/>
        <end position="1024"/>
    </location>
</feature>
<dbReference type="FunFam" id="2.170.130.10:FF:000003">
    <property type="entry name" value="SusC/RagA family TonB-linked outer membrane protein"/>
    <property type="match status" value="1"/>
</dbReference>
<dbReference type="InterPro" id="IPR008969">
    <property type="entry name" value="CarboxyPept-like_regulatory"/>
</dbReference>
<dbReference type="Gene3D" id="2.170.130.10">
    <property type="entry name" value="TonB-dependent receptor, plug domain"/>
    <property type="match status" value="1"/>
</dbReference>
<evidence type="ECO:0000256" key="3">
    <source>
        <dbReference type="ARBA" id="ARBA00022452"/>
    </source>
</evidence>
<comment type="subcellular location">
    <subcellularLocation>
        <location evidence="1 8">Cell outer membrane</location>
        <topology evidence="1 8">Multi-pass membrane protein</topology>
    </subcellularLocation>
</comment>
<dbReference type="GO" id="GO:0044718">
    <property type="term" value="P:siderophore transmembrane transport"/>
    <property type="evidence" value="ECO:0007669"/>
    <property type="project" value="TreeGrafter"/>
</dbReference>
<evidence type="ECO:0000313" key="12">
    <source>
        <dbReference type="Proteomes" id="UP000262954"/>
    </source>
</evidence>
<dbReference type="Pfam" id="PF13715">
    <property type="entry name" value="CarbopepD_reg_2"/>
    <property type="match status" value="1"/>
</dbReference>
<evidence type="ECO:0000313" key="11">
    <source>
        <dbReference type="EMBL" id="HBJ09825.1"/>
    </source>
</evidence>
<dbReference type="Pfam" id="PF07715">
    <property type="entry name" value="Plug"/>
    <property type="match status" value="1"/>
</dbReference>
<evidence type="ECO:0000256" key="6">
    <source>
        <dbReference type="ARBA" id="ARBA00023136"/>
    </source>
</evidence>
<evidence type="ECO:0000256" key="8">
    <source>
        <dbReference type="PROSITE-ProRule" id="PRU01360"/>
    </source>
</evidence>
<accession>A0A354M5N6</accession>
<keyword evidence="5 9" id="KW-0732">Signal</keyword>
<gene>
    <name evidence="11" type="ORF">DDY73_12590</name>
</gene>
<keyword evidence="3 8" id="KW-1134">Transmembrane beta strand</keyword>
<dbReference type="FunFam" id="2.60.40.1120:FF:000003">
    <property type="entry name" value="Outer membrane protein Omp121"/>
    <property type="match status" value="1"/>
</dbReference>
<protein>
    <submittedName>
        <fullName evidence="11">TonB-dependent receptor</fullName>
    </submittedName>
</protein>
<reference evidence="11 12" key="1">
    <citation type="journal article" date="2018" name="Nat. Biotechnol.">
        <title>A standardized bacterial taxonomy based on genome phylogeny substantially revises the tree of life.</title>
        <authorList>
            <person name="Parks D.H."/>
            <person name="Chuvochina M."/>
            <person name="Waite D.W."/>
            <person name="Rinke C."/>
            <person name="Skarshewski A."/>
            <person name="Chaumeil P.A."/>
            <person name="Hugenholtz P."/>
        </authorList>
    </citation>
    <scope>NUCLEOTIDE SEQUENCE [LARGE SCALE GENOMIC DNA]</scope>
    <source>
        <strain evidence="11">UBA11482</strain>
    </source>
</reference>
<dbReference type="PROSITE" id="PS52016">
    <property type="entry name" value="TONB_DEPENDENT_REC_3"/>
    <property type="match status" value="1"/>
</dbReference>
<dbReference type="InterPro" id="IPR037066">
    <property type="entry name" value="Plug_dom_sf"/>
</dbReference>